<feature type="domain" description="Chromo" evidence="4">
    <location>
        <begin position="29"/>
        <end position="91"/>
    </location>
</feature>
<dbReference type="Gene3D" id="2.40.50.40">
    <property type="match status" value="1"/>
</dbReference>
<comment type="subcellular location">
    <subcellularLocation>
        <location evidence="1">Nucleus</location>
    </subcellularLocation>
</comment>
<keyword evidence="2" id="KW-0539">Nucleus</keyword>
<feature type="compositionally biased region" description="Basic and acidic residues" evidence="3">
    <location>
        <begin position="91"/>
        <end position="107"/>
    </location>
</feature>
<dbReference type="STRING" id="670483.S7QA51"/>
<feature type="region of interest" description="Disordered" evidence="3">
    <location>
        <begin position="1"/>
        <end position="28"/>
    </location>
</feature>
<name>S7QA51_GLOTA</name>
<evidence type="ECO:0000259" key="4">
    <source>
        <dbReference type="PROSITE" id="PS50013"/>
    </source>
</evidence>
<dbReference type="RefSeq" id="XP_007864800.1">
    <property type="nucleotide sequence ID" value="XM_007866609.1"/>
</dbReference>
<proteinExistence type="predicted"/>
<dbReference type="OMA" id="GMEENSW"/>
<dbReference type="GO" id="GO:0006338">
    <property type="term" value="P:chromatin remodeling"/>
    <property type="evidence" value="ECO:0007669"/>
    <property type="project" value="UniProtKB-ARBA"/>
</dbReference>
<feature type="region of interest" description="Disordered" evidence="3">
    <location>
        <begin position="62"/>
        <end position="185"/>
    </location>
</feature>
<reference evidence="5 6" key="1">
    <citation type="journal article" date="2012" name="Science">
        <title>The Paleozoic origin of enzymatic lignin decomposition reconstructed from 31 fungal genomes.</title>
        <authorList>
            <person name="Floudas D."/>
            <person name="Binder M."/>
            <person name="Riley R."/>
            <person name="Barry K."/>
            <person name="Blanchette R.A."/>
            <person name="Henrissat B."/>
            <person name="Martinez A.T."/>
            <person name="Otillar R."/>
            <person name="Spatafora J.W."/>
            <person name="Yadav J.S."/>
            <person name="Aerts A."/>
            <person name="Benoit I."/>
            <person name="Boyd A."/>
            <person name="Carlson A."/>
            <person name="Copeland A."/>
            <person name="Coutinho P.M."/>
            <person name="de Vries R.P."/>
            <person name="Ferreira P."/>
            <person name="Findley K."/>
            <person name="Foster B."/>
            <person name="Gaskell J."/>
            <person name="Glotzer D."/>
            <person name="Gorecki P."/>
            <person name="Heitman J."/>
            <person name="Hesse C."/>
            <person name="Hori C."/>
            <person name="Igarashi K."/>
            <person name="Jurgens J.A."/>
            <person name="Kallen N."/>
            <person name="Kersten P."/>
            <person name="Kohler A."/>
            <person name="Kuees U."/>
            <person name="Kumar T.K.A."/>
            <person name="Kuo A."/>
            <person name="LaButti K."/>
            <person name="Larrondo L.F."/>
            <person name="Lindquist E."/>
            <person name="Ling A."/>
            <person name="Lombard V."/>
            <person name="Lucas S."/>
            <person name="Lundell T."/>
            <person name="Martin R."/>
            <person name="McLaughlin D.J."/>
            <person name="Morgenstern I."/>
            <person name="Morin E."/>
            <person name="Murat C."/>
            <person name="Nagy L.G."/>
            <person name="Nolan M."/>
            <person name="Ohm R.A."/>
            <person name="Patyshakuliyeva A."/>
            <person name="Rokas A."/>
            <person name="Ruiz-Duenas F.J."/>
            <person name="Sabat G."/>
            <person name="Salamov A."/>
            <person name="Samejima M."/>
            <person name="Schmutz J."/>
            <person name="Slot J.C."/>
            <person name="St John F."/>
            <person name="Stenlid J."/>
            <person name="Sun H."/>
            <person name="Sun S."/>
            <person name="Syed K."/>
            <person name="Tsang A."/>
            <person name="Wiebenga A."/>
            <person name="Young D."/>
            <person name="Pisabarro A."/>
            <person name="Eastwood D.C."/>
            <person name="Martin F."/>
            <person name="Cullen D."/>
            <person name="Grigoriev I.V."/>
            <person name="Hibbett D.S."/>
        </authorList>
    </citation>
    <scope>NUCLEOTIDE SEQUENCE [LARGE SCALE GENOMIC DNA]</scope>
    <source>
        <strain evidence="5 6">ATCC 11539</strain>
    </source>
</reference>
<dbReference type="SMART" id="SM00298">
    <property type="entry name" value="CHROMO"/>
    <property type="match status" value="1"/>
</dbReference>
<dbReference type="eggNOG" id="KOG1911">
    <property type="taxonomic scope" value="Eukaryota"/>
</dbReference>
<protein>
    <recommendedName>
        <fullName evidence="4">Chromo domain-containing protein</fullName>
    </recommendedName>
</protein>
<sequence>MPKARAEPEDDVEVGDEQEENGDEEEEEYEIEAILDHQHGRFEAGKMGYFVKWKGYDASENSWITEEDAQNAKQAIDEYWDRQKKKNKGGRKSDVKPKPATKKSRDETPEEDPSTSAKKKRRTSKAVSDDEMDVDEVAPPKKPAKTTKPATPTKQTKKKPPVSEDEPEDDDGYFNMSKHYNDPSWEPLLGKIDTIEKQKNGLVVYFTL</sequence>
<dbReference type="InterPro" id="IPR023780">
    <property type="entry name" value="Chromo_domain"/>
</dbReference>
<dbReference type="EMBL" id="KB469300">
    <property type="protein sequence ID" value="EPQ56791.1"/>
    <property type="molecule type" value="Genomic_DNA"/>
</dbReference>
<feature type="compositionally biased region" description="Acidic residues" evidence="3">
    <location>
        <begin position="8"/>
        <end position="28"/>
    </location>
</feature>
<organism evidence="5 6">
    <name type="scientific">Gloeophyllum trabeum (strain ATCC 11539 / FP-39264 / Madison 617)</name>
    <name type="common">Brown rot fungus</name>
    <dbReference type="NCBI Taxonomy" id="670483"/>
    <lineage>
        <taxon>Eukaryota</taxon>
        <taxon>Fungi</taxon>
        <taxon>Dikarya</taxon>
        <taxon>Basidiomycota</taxon>
        <taxon>Agaricomycotina</taxon>
        <taxon>Agaricomycetes</taxon>
        <taxon>Gloeophyllales</taxon>
        <taxon>Gloeophyllaceae</taxon>
        <taxon>Gloeophyllum</taxon>
    </lineage>
</organism>
<accession>S7QA51</accession>
<dbReference type="GO" id="GO:0005634">
    <property type="term" value="C:nucleus"/>
    <property type="evidence" value="ECO:0007669"/>
    <property type="project" value="UniProtKB-SubCell"/>
</dbReference>
<evidence type="ECO:0000313" key="5">
    <source>
        <dbReference type="EMBL" id="EPQ56791.1"/>
    </source>
</evidence>
<dbReference type="PROSITE" id="PS50013">
    <property type="entry name" value="CHROMO_2"/>
    <property type="match status" value="1"/>
</dbReference>
<keyword evidence="6" id="KW-1185">Reference proteome</keyword>
<dbReference type="Pfam" id="PF00385">
    <property type="entry name" value="Chromo"/>
    <property type="match status" value="1"/>
</dbReference>
<gene>
    <name evidence="5" type="ORF">GLOTRDRAFT_39838</name>
</gene>
<feature type="compositionally biased region" description="Acidic residues" evidence="3">
    <location>
        <begin position="163"/>
        <end position="172"/>
    </location>
</feature>
<dbReference type="PANTHER" id="PTHR22812">
    <property type="entry name" value="CHROMOBOX PROTEIN"/>
    <property type="match status" value="1"/>
</dbReference>
<dbReference type="OrthoDB" id="433924at2759"/>
<evidence type="ECO:0000313" key="6">
    <source>
        <dbReference type="Proteomes" id="UP000030669"/>
    </source>
</evidence>
<dbReference type="HOGENOM" id="CLU_045874_5_0_1"/>
<dbReference type="GeneID" id="19305940"/>
<dbReference type="InterPro" id="IPR000953">
    <property type="entry name" value="Chromo/chromo_shadow_dom"/>
</dbReference>
<dbReference type="InterPro" id="IPR051219">
    <property type="entry name" value="Heterochromatin_chromo-domain"/>
</dbReference>
<evidence type="ECO:0000256" key="2">
    <source>
        <dbReference type="ARBA" id="ARBA00023242"/>
    </source>
</evidence>
<dbReference type="Proteomes" id="UP000030669">
    <property type="component" value="Unassembled WGS sequence"/>
</dbReference>
<dbReference type="AlphaFoldDB" id="S7QA51"/>
<evidence type="ECO:0000256" key="3">
    <source>
        <dbReference type="SAM" id="MobiDB-lite"/>
    </source>
</evidence>
<dbReference type="InterPro" id="IPR016197">
    <property type="entry name" value="Chromo-like_dom_sf"/>
</dbReference>
<dbReference type="KEGG" id="gtr:GLOTRDRAFT_39838"/>
<evidence type="ECO:0000256" key="1">
    <source>
        <dbReference type="ARBA" id="ARBA00004123"/>
    </source>
</evidence>
<dbReference type="SUPFAM" id="SSF54160">
    <property type="entry name" value="Chromo domain-like"/>
    <property type="match status" value="1"/>
</dbReference>